<accession>A0AAN7H0Z5</accession>
<evidence type="ECO:0000313" key="5">
    <source>
        <dbReference type="EMBL" id="KAK4226280.1"/>
    </source>
</evidence>
<dbReference type="Pfam" id="PF00043">
    <property type="entry name" value="GST_C"/>
    <property type="match status" value="1"/>
</dbReference>
<reference evidence="5" key="2">
    <citation type="submission" date="2023-05" db="EMBL/GenBank/DDBJ databases">
        <authorList>
            <consortium name="Lawrence Berkeley National Laboratory"/>
            <person name="Steindorff A."/>
            <person name="Hensen N."/>
            <person name="Bonometti L."/>
            <person name="Westerberg I."/>
            <person name="Brannstrom I.O."/>
            <person name="Guillou S."/>
            <person name="Cros-Aarteil S."/>
            <person name="Calhoun S."/>
            <person name="Haridas S."/>
            <person name="Kuo A."/>
            <person name="Mondo S."/>
            <person name="Pangilinan J."/>
            <person name="Riley R."/>
            <person name="Labutti K."/>
            <person name="Andreopoulos B."/>
            <person name="Lipzen A."/>
            <person name="Chen C."/>
            <person name="Yanf M."/>
            <person name="Daum C."/>
            <person name="Ng V."/>
            <person name="Clum A."/>
            <person name="Ohm R."/>
            <person name="Martin F."/>
            <person name="Silar P."/>
            <person name="Natvig D."/>
            <person name="Lalanne C."/>
            <person name="Gautier V."/>
            <person name="Ament-Velasquez S.L."/>
            <person name="Kruys A."/>
            <person name="Hutchinson M.I."/>
            <person name="Powell A.J."/>
            <person name="Barry K."/>
            <person name="Miller A.N."/>
            <person name="Grigoriev I.V."/>
            <person name="Debuchy R."/>
            <person name="Gladieux P."/>
            <person name="Thoren M.H."/>
            <person name="Johannesson H."/>
        </authorList>
    </citation>
    <scope>NUCLEOTIDE SEQUENCE</scope>
    <source>
        <strain evidence="5">CBS 990.96</strain>
    </source>
</reference>
<dbReference type="InterPro" id="IPR004046">
    <property type="entry name" value="GST_C"/>
</dbReference>
<dbReference type="InterPro" id="IPR004045">
    <property type="entry name" value="Glutathione_S-Trfase_N"/>
</dbReference>
<evidence type="ECO:0000259" key="4">
    <source>
        <dbReference type="PROSITE" id="PS50405"/>
    </source>
</evidence>
<dbReference type="InterPro" id="IPR036282">
    <property type="entry name" value="Glutathione-S-Trfase_C_sf"/>
</dbReference>
<evidence type="ECO:0000259" key="3">
    <source>
        <dbReference type="PROSITE" id="PS50404"/>
    </source>
</evidence>
<comment type="similarity">
    <text evidence="1 2">Belongs to the GST superfamily.</text>
</comment>
<keyword evidence="6" id="KW-1185">Reference proteome</keyword>
<evidence type="ECO:0000256" key="2">
    <source>
        <dbReference type="RuleBase" id="RU003494"/>
    </source>
</evidence>
<feature type="domain" description="GST C-terminal" evidence="4">
    <location>
        <begin position="91"/>
        <end position="221"/>
    </location>
</feature>
<evidence type="ECO:0000256" key="1">
    <source>
        <dbReference type="ARBA" id="ARBA00007409"/>
    </source>
</evidence>
<dbReference type="CDD" id="cd03044">
    <property type="entry name" value="GST_N_EF1Bgamma"/>
    <property type="match status" value="1"/>
</dbReference>
<dbReference type="PROSITE" id="PS50404">
    <property type="entry name" value="GST_NTER"/>
    <property type="match status" value="1"/>
</dbReference>
<dbReference type="InterPro" id="IPR036249">
    <property type="entry name" value="Thioredoxin-like_sf"/>
</dbReference>
<dbReference type="InterPro" id="IPR040079">
    <property type="entry name" value="Glutathione_S-Trfase"/>
</dbReference>
<dbReference type="GO" id="GO:0005737">
    <property type="term" value="C:cytoplasm"/>
    <property type="evidence" value="ECO:0007669"/>
    <property type="project" value="TreeGrafter"/>
</dbReference>
<dbReference type="Proteomes" id="UP001301958">
    <property type="component" value="Unassembled WGS sequence"/>
</dbReference>
<sequence length="221" mass="24098">MAPLGKIYTYPDNYRVQRALALAALNGLEIEIPAFQMGVDNKSPSFLSKFPYGKVPAFESADGTFTLTEGQAIARYVADSGPKSAQLLGADPQTRAKIEEWACFADQEFAANMIPALLMTIANIIPFDAARYAQSTAGTERALKRIDEAVKGKKFVVGDELTFADVMLLGPLQLATKFLVDEEMRKSAPNVEGYLRGLLEIPELKAQFGDLVLCEKRVGGQ</sequence>
<dbReference type="AlphaFoldDB" id="A0AAN7H0Z5"/>
<comment type="caution">
    <text evidence="5">The sequence shown here is derived from an EMBL/GenBank/DDBJ whole genome shotgun (WGS) entry which is preliminary data.</text>
</comment>
<evidence type="ECO:0000313" key="6">
    <source>
        <dbReference type="Proteomes" id="UP001301958"/>
    </source>
</evidence>
<dbReference type="Pfam" id="PF02798">
    <property type="entry name" value="GST_N"/>
    <property type="match status" value="1"/>
</dbReference>
<dbReference type="GO" id="GO:0006414">
    <property type="term" value="P:translational elongation"/>
    <property type="evidence" value="ECO:0007669"/>
    <property type="project" value="TreeGrafter"/>
</dbReference>
<dbReference type="InterPro" id="IPR050802">
    <property type="entry name" value="EF-GSTs"/>
</dbReference>
<dbReference type="PANTHER" id="PTHR43986:SF10">
    <property type="entry name" value="ELONGATION FACTOR EEF-1B GAMMA SUBUNIT, PUTATIVE (AFU_ORTHOLOGUE AFUA_1G17120)-RELATED"/>
    <property type="match status" value="1"/>
</dbReference>
<gene>
    <name evidence="5" type="ORF">QBC38DRAFT_419454</name>
</gene>
<dbReference type="SFLD" id="SFLDG00358">
    <property type="entry name" value="Main_(cytGST)"/>
    <property type="match status" value="1"/>
</dbReference>
<organism evidence="5 6">
    <name type="scientific">Podospora fimiseda</name>
    <dbReference type="NCBI Taxonomy" id="252190"/>
    <lineage>
        <taxon>Eukaryota</taxon>
        <taxon>Fungi</taxon>
        <taxon>Dikarya</taxon>
        <taxon>Ascomycota</taxon>
        <taxon>Pezizomycotina</taxon>
        <taxon>Sordariomycetes</taxon>
        <taxon>Sordariomycetidae</taxon>
        <taxon>Sordariales</taxon>
        <taxon>Podosporaceae</taxon>
        <taxon>Podospora</taxon>
    </lineage>
</organism>
<dbReference type="PANTHER" id="PTHR43986">
    <property type="entry name" value="ELONGATION FACTOR 1-GAMMA"/>
    <property type="match status" value="1"/>
</dbReference>
<dbReference type="Gene3D" id="3.40.30.10">
    <property type="entry name" value="Glutaredoxin"/>
    <property type="match status" value="1"/>
</dbReference>
<name>A0AAN7H0Z5_9PEZI</name>
<dbReference type="PROSITE" id="PS50405">
    <property type="entry name" value="GST_CTER"/>
    <property type="match status" value="1"/>
</dbReference>
<feature type="domain" description="GST N-terminal" evidence="3">
    <location>
        <begin position="3"/>
        <end position="85"/>
    </location>
</feature>
<dbReference type="Gene3D" id="1.20.1050.10">
    <property type="match status" value="1"/>
</dbReference>
<dbReference type="SUPFAM" id="SSF52833">
    <property type="entry name" value="Thioredoxin-like"/>
    <property type="match status" value="1"/>
</dbReference>
<proteinExistence type="inferred from homology"/>
<protein>
    <submittedName>
        <fullName evidence="5">Glutathione S-transferase</fullName>
    </submittedName>
</protein>
<reference evidence="5" key="1">
    <citation type="journal article" date="2023" name="Mol. Phylogenet. Evol.">
        <title>Genome-scale phylogeny and comparative genomics of the fungal order Sordariales.</title>
        <authorList>
            <person name="Hensen N."/>
            <person name="Bonometti L."/>
            <person name="Westerberg I."/>
            <person name="Brannstrom I.O."/>
            <person name="Guillou S."/>
            <person name="Cros-Aarteil S."/>
            <person name="Calhoun S."/>
            <person name="Haridas S."/>
            <person name="Kuo A."/>
            <person name="Mondo S."/>
            <person name="Pangilinan J."/>
            <person name="Riley R."/>
            <person name="LaButti K."/>
            <person name="Andreopoulos B."/>
            <person name="Lipzen A."/>
            <person name="Chen C."/>
            <person name="Yan M."/>
            <person name="Daum C."/>
            <person name="Ng V."/>
            <person name="Clum A."/>
            <person name="Steindorff A."/>
            <person name="Ohm R.A."/>
            <person name="Martin F."/>
            <person name="Silar P."/>
            <person name="Natvig D.O."/>
            <person name="Lalanne C."/>
            <person name="Gautier V."/>
            <person name="Ament-Velasquez S.L."/>
            <person name="Kruys A."/>
            <person name="Hutchinson M.I."/>
            <person name="Powell A.J."/>
            <person name="Barry K."/>
            <person name="Miller A.N."/>
            <person name="Grigoriev I.V."/>
            <person name="Debuchy R."/>
            <person name="Gladieux P."/>
            <person name="Hiltunen Thoren M."/>
            <person name="Johannesson H."/>
        </authorList>
    </citation>
    <scope>NUCLEOTIDE SEQUENCE</scope>
    <source>
        <strain evidence="5">CBS 990.96</strain>
    </source>
</reference>
<dbReference type="EMBL" id="MU865350">
    <property type="protein sequence ID" value="KAK4226280.1"/>
    <property type="molecule type" value="Genomic_DNA"/>
</dbReference>
<dbReference type="FunFam" id="3.40.30.10:FF:000148">
    <property type="entry name" value="Elongation factor 1B gamma"/>
    <property type="match status" value="1"/>
</dbReference>
<dbReference type="SUPFAM" id="SSF47616">
    <property type="entry name" value="GST C-terminal domain-like"/>
    <property type="match status" value="1"/>
</dbReference>
<dbReference type="InterPro" id="IPR010987">
    <property type="entry name" value="Glutathione-S-Trfase_C-like"/>
</dbReference>
<dbReference type="GO" id="GO:0005634">
    <property type="term" value="C:nucleus"/>
    <property type="evidence" value="ECO:0007669"/>
    <property type="project" value="TreeGrafter"/>
</dbReference>
<dbReference type="SFLD" id="SFLDS00019">
    <property type="entry name" value="Glutathione_Transferase_(cytos"/>
    <property type="match status" value="1"/>
</dbReference>